<comment type="caution">
    <text evidence="4">The sequence shown here is derived from an EMBL/GenBank/DDBJ whole genome shotgun (WGS) entry which is preliminary data.</text>
</comment>
<dbReference type="GO" id="GO:0006556">
    <property type="term" value="P:S-adenosylmethionine biosynthetic process"/>
    <property type="evidence" value="ECO:0007669"/>
    <property type="project" value="TreeGrafter"/>
</dbReference>
<evidence type="ECO:0000313" key="5">
    <source>
        <dbReference type="Proteomes" id="UP000034235"/>
    </source>
</evidence>
<organism evidence="4 5">
    <name type="scientific">Candidatus Daviesbacteria bacterium GW2011_GWA2_38_24</name>
    <dbReference type="NCBI Taxonomy" id="1618422"/>
    <lineage>
        <taxon>Bacteria</taxon>
        <taxon>Candidatus Daviesiibacteriota</taxon>
    </lineage>
</organism>
<proteinExistence type="inferred from homology"/>
<protein>
    <recommendedName>
        <fullName evidence="2">dTDP-4-dehydrorhamnose reductase</fullName>
        <ecNumber evidence="2">1.1.1.133</ecNumber>
    </recommendedName>
</protein>
<dbReference type="EMBL" id="LBUP01000001">
    <property type="protein sequence ID" value="KKQ67277.1"/>
    <property type="molecule type" value="Genomic_DNA"/>
</dbReference>
<dbReference type="GO" id="GO:0008831">
    <property type="term" value="F:dTDP-4-dehydrorhamnose reductase activity"/>
    <property type="evidence" value="ECO:0007669"/>
    <property type="project" value="UniProtKB-EC"/>
</dbReference>
<dbReference type="InterPro" id="IPR036291">
    <property type="entry name" value="NAD(P)-bd_dom_sf"/>
</dbReference>
<keyword evidence="2" id="KW-0521">NADP</keyword>
<accession>A0A0G0JKA3</accession>
<reference evidence="4 5" key="1">
    <citation type="journal article" date="2015" name="Nature">
        <title>rRNA introns, odd ribosomes, and small enigmatic genomes across a large radiation of phyla.</title>
        <authorList>
            <person name="Brown C.T."/>
            <person name="Hug L.A."/>
            <person name="Thomas B.C."/>
            <person name="Sharon I."/>
            <person name="Castelle C.J."/>
            <person name="Singh A."/>
            <person name="Wilkins M.J."/>
            <person name="Williams K.H."/>
            <person name="Banfield J.F."/>
        </authorList>
    </citation>
    <scope>NUCLEOTIDE SEQUENCE [LARGE SCALE GENOMIC DNA]</scope>
</reference>
<dbReference type="SUPFAM" id="SSF51735">
    <property type="entry name" value="NAD(P)-binding Rossmann-fold domains"/>
    <property type="match status" value="1"/>
</dbReference>
<dbReference type="PANTHER" id="PTHR10491:SF4">
    <property type="entry name" value="METHIONINE ADENOSYLTRANSFERASE 2 SUBUNIT BETA"/>
    <property type="match status" value="1"/>
</dbReference>
<feature type="domain" description="RmlD-like substrate binding" evidence="3">
    <location>
        <begin position="1"/>
        <end position="205"/>
    </location>
</feature>
<dbReference type="EC" id="1.1.1.133" evidence="2"/>
<dbReference type="PANTHER" id="PTHR10491">
    <property type="entry name" value="DTDP-4-DEHYDRORHAMNOSE REDUCTASE"/>
    <property type="match status" value="1"/>
</dbReference>
<gene>
    <name evidence="4" type="ORF">US86_C0001G0204</name>
</gene>
<dbReference type="GO" id="GO:0048270">
    <property type="term" value="F:methionine adenosyltransferase regulator activity"/>
    <property type="evidence" value="ECO:0007669"/>
    <property type="project" value="TreeGrafter"/>
</dbReference>
<dbReference type="Pfam" id="PF04321">
    <property type="entry name" value="RmlD_sub_bind"/>
    <property type="match status" value="1"/>
</dbReference>
<comment type="similarity">
    <text evidence="1 2">Belongs to the dTDP-4-dehydrorhamnose reductase family.</text>
</comment>
<comment type="pathway">
    <text evidence="2">Carbohydrate biosynthesis; dTDP-L-rhamnose biosynthesis.</text>
</comment>
<dbReference type="InterPro" id="IPR005913">
    <property type="entry name" value="dTDP_dehydrorham_reduct"/>
</dbReference>
<keyword evidence="2" id="KW-0560">Oxidoreductase</keyword>
<evidence type="ECO:0000256" key="2">
    <source>
        <dbReference type="RuleBase" id="RU364082"/>
    </source>
</evidence>
<evidence type="ECO:0000259" key="3">
    <source>
        <dbReference type="Pfam" id="PF04321"/>
    </source>
</evidence>
<dbReference type="GO" id="GO:0048269">
    <property type="term" value="C:methionine adenosyltransferase complex"/>
    <property type="evidence" value="ECO:0007669"/>
    <property type="project" value="TreeGrafter"/>
</dbReference>
<name>A0A0G0JKA3_9BACT</name>
<sequence length="282" mass="31789">MKILIIGNGYIGNRCEEVWKGEAIHFKDKIHTVEDVVALLIKYQPDAVLNAAGVRGKPNVDWCETHQLETASGNVKLPILIAEACSKKNIYLLHIGSGCVFYGQSPDPLGWKEDDFANPISYYSKCKYAADLSLGSLPNVGVARIRVPLDNKPYPGNIIDKLANYPKIIDVENSITVIPDMITVFYQLIQKKAEGIFHVTNPGAIKYRSLLELYRKYVDPSQHNEWITEEELVSEGLVGKQRSTNKLQSFNLAKYDIRMPEIYQSVENALIEYAKQKESIKV</sequence>
<dbReference type="Proteomes" id="UP000034235">
    <property type="component" value="Unassembled WGS sequence"/>
</dbReference>
<evidence type="ECO:0000313" key="4">
    <source>
        <dbReference type="EMBL" id="KKQ67277.1"/>
    </source>
</evidence>
<dbReference type="AlphaFoldDB" id="A0A0G0JKA3"/>
<comment type="function">
    <text evidence="2">Catalyzes the reduction of dTDP-6-deoxy-L-lyxo-4-hexulose to yield dTDP-L-rhamnose.</text>
</comment>
<dbReference type="PATRIC" id="fig|1618422.5.peg.207"/>
<dbReference type="Gene3D" id="3.40.50.720">
    <property type="entry name" value="NAD(P)-binding Rossmann-like Domain"/>
    <property type="match status" value="1"/>
</dbReference>
<evidence type="ECO:0000256" key="1">
    <source>
        <dbReference type="ARBA" id="ARBA00010944"/>
    </source>
</evidence>
<dbReference type="InterPro" id="IPR029903">
    <property type="entry name" value="RmlD-like-bd"/>
</dbReference>